<name>A0ACB8JFW9_CITSI</name>
<comment type="caution">
    <text evidence="1">The sequence shown here is derived from an EMBL/GenBank/DDBJ whole genome shotgun (WGS) entry which is preliminary data.</text>
</comment>
<organism evidence="1 2">
    <name type="scientific">Citrus sinensis</name>
    <name type="common">Sweet orange</name>
    <name type="synonym">Citrus aurantium var. sinensis</name>
    <dbReference type="NCBI Taxonomy" id="2711"/>
    <lineage>
        <taxon>Eukaryota</taxon>
        <taxon>Viridiplantae</taxon>
        <taxon>Streptophyta</taxon>
        <taxon>Embryophyta</taxon>
        <taxon>Tracheophyta</taxon>
        <taxon>Spermatophyta</taxon>
        <taxon>Magnoliopsida</taxon>
        <taxon>eudicotyledons</taxon>
        <taxon>Gunneridae</taxon>
        <taxon>Pentapetalae</taxon>
        <taxon>rosids</taxon>
        <taxon>malvids</taxon>
        <taxon>Sapindales</taxon>
        <taxon>Rutaceae</taxon>
        <taxon>Aurantioideae</taxon>
        <taxon>Citrus</taxon>
    </lineage>
</organism>
<gene>
    <name evidence="1" type="ORF">KPL71_021481</name>
</gene>
<evidence type="ECO:0000313" key="1">
    <source>
        <dbReference type="EMBL" id="KAH9716498.1"/>
    </source>
</evidence>
<reference evidence="2" key="1">
    <citation type="journal article" date="2023" name="Hortic. Res.">
        <title>A chromosome-level phased genome enabling allele-level studies in sweet orange: a case study on citrus Huanglongbing tolerance.</title>
        <authorList>
            <person name="Wu B."/>
            <person name="Yu Q."/>
            <person name="Deng Z."/>
            <person name="Duan Y."/>
            <person name="Luo F."/>
            <person name="Gmitter F. Jr."/>
        </authorList>
    </citation>
    <scope>NUCLEOTIDE SEQUENCE [LARGE SCALE GENOMIC DNA]</scope>
    <source>
        <strain evidence="2">cv. Valencia</strain>
    </source>
</reference>
<protein>
    <submittedName>
        <fullName evidence="1">Transmembrane protein</fullName>
    </submittedName>
</protein>
<keyword evidence="2" id="KW-1185">Reference proteome</keyword>
<dbReference type="EMBL" id="CM039176">
    <property type="protein sequence ID" value="KAH9716498.1"/>
    <property type="molecule type" value="Genomic_DNA"/>
</dbReference>
<evidence type="ECO:0000313" key="2">
    <source>
        <dbReference type="Proteomes" id="UP000829398"/>
    </source>
</evidence>
<dbReference type="Proteomes" id="UP000829398">
    <property type="component" value="Chromosome 7"/>
</dbReference>
<sequence>MGTVISKAASGIGSVLGTAFVAPFKSIFNGSCEDVCPGPWDIIGFIKHLCVTNLVKLLMILGLCYIILLFCYLLFKVGICQCIVRSLCKMLGCLNDWYGHDSHCGSRHHRVKLKTRQVSFHLRGGGSRRLRNSRRLHSMKVRNPRRISKRRRLK</sequence>
<proteinExistence type="predicted"/>
<accession>A0ACB8JFW9</accession>
<keyword evidence="1" id="KW-0812">Transmembrane</keyword>
<keyword evidence="1" id="KW-0472">Membrane</keyword>